<evidence type="ECO:0000313" key="3">
    <source>
        <dbReference type="Proteomes" id="UP000625711"/>
    </source>
</evidence>
<evidence type="ECO:0000256" key="1">
    <source>
        <dbReference type="SAM" id="SignalP"/>
    </source>
</evidence>
<gene>
    <name evidence="2" type="ORF">GWI33_018719</name>
</gene>
<sequence length="80" mass="7734">MKFLIVALFAILAIGSAYGGLLAAPATVIAPKAAVLSPHGVIAAPGLVAAPGILAAPGVVPVGVPAMKLGHSAINHGAWH</sequence>
<reference evidence="2" key="1">
    <citation type="submission" date="2020-08" db="EMBL/GenBank/DDBJ databases">
        <title>Genome sequencing and assembly of the red palm weevil Rhynchophorus ferrugineus.</title>
        <authorList>
            <person name="Dias G.B."/>
            <person name="Bergman C.M."/>
            <person name="Manee M."/>
        </authorList>
    </citation>
    <scope>NUCLEOTIDE SEQUENCE</scope>
    <source>
        <strain evidence="2">AA-2017</strain>
        <tissue evidence="2">Whole larva</tissue>
    </source>
</reference>
<feature type="chain" id="PRO_5032477805" evidence="1">
    <location>
        <begin position="20"/>
        <end position="80"/>
    </location>
</feature>
<dbReference type="AlphaFoldDB" id="A0A834HVA3"/>
<name>A0A834HVA3_RHYFE</name>
<keyword evidence="1" id="KW-0732">Signal</keyword>
<protein>
    <submittedName>
        <fullName evidence="2">Uncharacterized protein</fullName>
    </submittedName>
</protein>
<dbReference type="Proteomes" id="UP000625711">
    <property type="component" value="Unassembled WGS sequence"/>
</dbReference>
<evidence type="ECO:0000313" key="2">
    <source>
        <dbReference type="EMBL" id="KAF7268113.1"/>
    </source>
</evidence>
<dbReference type="EMBL" id="JAACXV010014345">
    <property type="protein sequence ID" value="KAF7268113.1"/>
    <property type="molecule type" value="Genomic_DNA"/>
</dbReference>
<proteinExistence type="predicted"/>
<organism evidence="2 3">
    <name type="scientific">Rhynchophorus ferrugineus</name>
    <name type="common">Red palm weevil</name>
    <name type="synonym">Curculio ferrugineus</name>
    <dbReference type="NCBI Taxonomy" id="354439"/>
    <lineage>
        <taxon>Eukaryota</taxon>
        <taxon>Metazoa</taxon>
        <taxon>Ecdysozoa</taxon>
        <taxon>Arthropoda</taxon>
        <taxon>Hexapoda</taxon>
        <taxon>Insecta</taxon>
        <taxon>Pterygota</taxon>
        <taxon>Neoptera</taxon>
        <taxon>Endopterygota</taxon>
        <taxon>Coleoptera</taxon>
        <taxon>Polyphaga</taxon>
        <taxon>Cucujiformia</taxon>
        <taxon>Curculionidae</taxon>
        <taxon>Dryophthorinae</taxon>
        <taxon>Rhynchophorus</taxon>
    </lineage>
</organism>
<comment type="caution">
    <text evidence="2">The sequence shown here is derived from an EMBL/GenBank/DDBJ whole genome shotgun (WGS) entry which is preliminary data.</text>
</comment>
<accession>A0A834HVA3</accession>
<keyword evidence="3" id="KW-1185">Reference proteome</keyword>
<feature type="signal peptide" evidence="1">
    <location>
        <begin position="1"/>
        <end position="19"/>
    </location>
</feature>